<comment type="pathway">
    <text evidence="2 12">One-carbon metabolism; tetrahydrofolate interconversion.</text>
</comment>
<protein>
    <recommendedName>
        <fullName evidence="12">Methylenetetrahydrofolate reductase</fullName>
        <ecNumber evidence="12">1.5.1.54</ecNumber>
    </recommendedName>
</protein>
<evidence type="ECO:0000256" key="6">
    <source>
        <dbReference type="ARBA" id="ARBA00022827"/>
    </source>
</evidence>
<keyword evidence="8" id="KW-0520">NAD</keyword>
<keyword evidence="7 12" id="KW-0560">Oxidoreductase</keyword>
<dbReference type="EC" id="1.5.1.54" evidence="12"/>
<evidence type="ECO:0000256" key="10">
    <source>
        <dbReference type="ARBA" id="ARBA00034478"/>
    </source>
</evidence>
<dbReference type="HOGENOM" id="CLU_025841_0_0_11"/>
<keyword evidence="6 12" id="KW-0274">FAD</keyword>
<comment type="pathway">
    <text evidence="10">Amino-acid biosynthesis; L-methionine biosynthesis via de novo pathway.</text>
</comment>
<comment type="similarity">
    <text evidence="3 12">Belongs to the methylenetetrahydrofolate reductase family.</text>
</comment>
<dbReference type="PANTHER" id="PTHR45754:SF3">
    <property type="entry name" value="METHYLENETETRAHYDROFOLATE REDUCTASE (NADPH)"/>
    <property type="match status" value="1"/>
</dbReference>
<evidence type="ECO:0000256" key="7">
    <source>
        <dbReference type="ARBA" id="ARBA00023002"/>
    </source>
</evidence>
<evidence type="ECO:0000256" key="11">
    <source>
        <dbReference type="ARBA" id="ARBA00048628"/>
    </source>
</evidence>
<dbReference type="SUPFAM" id="SSF51730">
    <property type="entry name" value="FAD-linked oxidoreductase"/>
    <property type="match status" value="1"/>
</dbReference>
<keyword evidence="4" id="KW-0028">Amino-acid biosynthesis</keyword>
<dbReference type="InterPro" id="IPR029041">
    <property type="entry name" value="FAD-linked_oxidoreductase-like"/>
</dbReference>
<dbReference type="RefSeq" id="WP_011719827.1">
    <property type="nucleotide sequence ID" value="NC_008578.1"/>
</dbReference>
<dbReference type="Gene3D" id="3.20.20.220">
    <property type="match status" value="1"/>
</dbReference>
<organism evidence="13 14">
    <name type="scientific">Acidothermus cellulolyticus (strain ATCC 43068 / DSM 8971 / 11B)</name>
    <dbReference type="NCBI Taxonomy" id="351607"/>
    <lineage>
        <taxon>Bacteria</taxon>
        <taxon>Bacillati</taxon>
        <taxon>Actinomycetota</taxon>
        <taxon>Actinomycetes</taxon>
        <taxon>Acidothermales</taxon>
        <taxon>Acidothermaceae</taxon>
        <taxon>Acidothermus</taxon>
    </lineage>
</organism>
<accession>A0LTK4</accession>
<keyword evidence="9" id="KW-0486">Methionine biosynthesis</keyword>
<dbReference type="Proteomes" id="UP000008221">
    <property type="component" value="Chromosome"/>
</dbReference>
<dbReference type="NCBIfam" id="TIGR00676">
    <property type="entry name" value="fadh2"/>
    <property type="match status" value="1"/>
</dbReference>
<dbReference type="AlphaFoldDB" id="A0LTK4"/>
<dbReference type="InterPro" id="IPR003171">
    <property type="entry name" value="Mehydrof_redctse-like"/>
</dbReference>
<proteinExistence type="inferred from homology"/>
<dbReference type="InterPro" id="IPR004620">
    <property type="entry name" value="MTHF_reductase_bac"/>
</dbReference>
<dbReference type="EMBL" id="CP000481">
    <property type="protein sequence ID" value="ABK52764.1"/>
    <property type="molecule type" value="Genomic_DNA"/>
</dbReference>
<comment type="cofactor">
    <cofactor evidence="1 12">
        <name>FAD</name>
        <dbReference type="ChEBI" id="CHEBI:57692"/>
    </cofactor>
</comment>
<keyword evidence="5 12" id="KW-0285">Flavoprotein</keyword>
<dbReference type="GO" id="GO:0035999">
    <property type="term" value="P:tetrahydrofolate interconversion"/>
    <property type="evidence" value="ECO:0007669"/>
    <property type="project" value="UniProtKB-UniPathway"/>
</dbReference>
<evidence type="ECO:0000256" key="2">
    <source>
        <dbReference type="ARBA" id="ARBA00004777"/>
    </source>
</evidence>
<reference evidence="13 14" key="1">
    <citation type="journal article" date="2009" name="Genome Res.">
        <title>Complete genome of the cellulolytic thermophile Acidothermus cellulolyticus 11B provides insights into its ecophysiological and evolutionary adaptations.</title>
        <authorList>
            <person name="Barabote R.D."/>
            <person name="Xie G."/>
            <person name="Leu D.H."/>
            <person name="Normand P."/>
            <person name="Necsulea A."/>
            <person name="Daubin V."/>
            <person name="Medigue C."/>
            <person name="Adney W.S."/>
            <person name="Xu X.C."/>
            <person name="Lapidus A."/>
            <person name="Parales R.E."/>
            <person name="Detter C."/>
            <person name="Pujic P."/>
            <person name="Bruce D."/>
            <person name="Lavire C."/>
            <person name="Challacombe J.F."/>
            <person name="Brettin T.S."/>
            <person name="Berry A.M."/>
        </authorList>
    </citation>
    <scope>NUCLEOTIDE SEQUENCE [LARGE SCALE GENOMIC DNA]</scope>
    <source>
        <strain evidence="14">ATCC 43068 / DSM 8971 / 11B</strain>
    </source>
</reference>
<dbReference type="PANTHER" id="PTHR45754">
    <property type="entry name" value="METHYLENETETRAHYDROFOLATE REDUCTASE"/>
    <property type="match status" value="1"/>
</dbReference>
<dbReference type="InParanoid" id="A0LTK4"/>
<evidence type="ECO:0000256" key="3">
    <source>
        <dbReference type="ARBA" id="ARBA00006743"/>
    </source>
</evidence>
<dbReference type="UniPathway" id="UPA00193"/>
<dbReference type="STRING" id="351607.Acel_0991"/>
<evidence type="ECO:0000313" key="14">
    <source>
        <dbReference type="Proteomes" id="UP000008221"/>
    </source>
</evidence>
<evidence type="ECO:0000256" key="1">
    <source>
        <dbReference type="ARBA" id="ARBA00001974"/>
    </source>
</evidence>
<evidence type="ECO:0000256" key="8">
    <source>
        <dbReference type="ARBA" id="ARBA00023027"/>
    </source>
</evidence>
<dbReference type="eggNOG" id="COG0685">
    <property type="taxonomic scope" value="Bacteria"/>
</dbReference>
<dbReference type="GO" id="GO:0009086">
    <property type="term" value="P:methionine biosynthetic process"/>
    <property type="evidence" value="ECO:0007669"/>
    <property type="project" value="UniProtKB-KW"/>
</dbReference>
<comment type="catalytic activity">
    <reaction evidence="11">
        <text>(6S)-5-methyl-5,6,7,8-tetrahydrofolate + NAD(+) = (6R)-5,10-methylene-5,6,7,8-tetrahydrofolate + NADH + H(+)</text>
        <dbReference type="Rhea" id="RHEA:19821"/>
        <dbReference type="ChEBI" id="CHEBI:15378"/>
        <dbReference type="ChEBI" id="CHEBI:15636"/>
        <dbReference type="ChEBI" id="CHEBI:18608"/>
        <dbReference type="ChEBI" id="CHEBI:57540"/>
        <dbReference type="ChEBI" id="CHEBI:57945"/>
        <dbReference type="EC" id="1.5.1.54"/>
    </reaction>
    <physiologicalReaction direction="right-to-left" evidence="11">
        <dbReference type="Rhea" id="RHEA:19823"/>
    </physiologicalReaction>
</comment>
<evidence type="ECO:0000256" key="9">
    <source>
        <dbReference type="ARBA" id="ARBA00023167"/>
    </source>
</evidence>
<dbReference type="KEGG" id="ace:Acel_0991"/>
<evidence type="ECO:0000256" key="12">
    <source>
        <dbReference type="RuleBase" id="RU003862"/>
    </source>
</evidence>
<dbReference type="Pfam" id="PF02219">
    <property type="entry name" value="MTHFR"/>
    <property type="match status" value="1"/>
</dbReference>
<sequence>MSTGRLIPAPGRSPTIRELLARGGSSFSFEFFPPKTADGERALFQTIRALEVLRPTFVSVTYGAGGSTAAATVRITERIATETTLTPVGHLTIVNQSVAEIRRVIGQYAAAGVRNILALRGDPPGNPNGEWIPHPHGFRYAVELVRLLKMVGDFCVGVAAFPRKHPRSPTLEDDTRYFVEKCRAGADFAITQMFFRVEDYLRLRERIERAGCTVPIIPGVMPITSIGQIERFALLSGDEFPPELADRILAVADQPAAVRAIGIEVATEMCRRLLDEGAPGLHFYTLNRSTATREIYQNLRLSERADRHGKASVSGPGVAPSDVAGIAAGEA</sequence>
<dbReference type="GO" id="GO:0071949">
    <property type="term" value="F:FAD binding"/>
    <property type="evidence" value="ECO:0007669"/>
    <property type="project" value="TreeGrafter"/>
</dbReference>
<dbReference type="GO" id="GO:0005829">
    <property type="term" value="C:cytosol"/>
    <property type="evidence" value="ECO:0007669"/>
    <property type="project" value="InterPro"/>
</dbReference>
<evidence type="ECO:0000256" key="5">
    <source>
        <dbReference type="ARBA" id="ARBA00022630"/>
    </source>
</evidence>
<keyword evidence="14" id="KW-1185">Reference proteome</keyword>
<evidence type="ECO:0000256" key="4">
    <source>
        <dbReference type="ARBA" id="ARBA00022605"/>
    </source>
</evidence>
<name>A0LTK4_ACIC1</name>
<gene>
    <name evidence="13" type="ordered locus">Acel_0991</name>
</gene>
<dbReference type="GO" id="GO:0106312">
    <property type="term" value="F:methylenetetrahydrofolate reductase (NADH) activity"/>
    <property type="evidence" value="ECO:0007669"/>
    <property type="project" value="UniProtKB-EC"/>
</dbReference>
<dbReference type="CDD" id="cd00537">
    <property type="entry name" value="MTHFR"/>
    <property type="match status" value="1"/>
</dbReference>
<evidence type="ECO:0000313" key="13">
    <source>
        <dbReference type="EMBL" id="ABK52764.1"/>
    </source>
</evidence>